<dbReference type="InterPro" id="IPR008991">
    <property type="entry name" value="Translation_prot_SH3-like_sf"/>
</dbReference>
<dbReference type="CDD" id="cd04467">
    <property type="entry name" value="S1_aIF5A"/>
    <property type="match status" value="1"/>
</dbReference>
<evidence type="ECO:0000256" key="3">
    <source>
        <dbReference type="ARBA" id="ARBA00006016"/>
    </source>
</evidence>
<protein>
    <recommendedName>
        <fullName evidence="4 11">Translation initiation factor 5A</fullName>
    </recommendedName>
    <alternativeName>
        <fullName evidence="10 11">Hypusine-containing protein</fullName>
    </alternativeName>
    <alternativeName>
        <fullName evidence="9 11">eIF-5A</fullName>
    </alternativeName>
</protein>
<evidence type="ECO:0000313" key="14">
    <source>
        <dbReference type="Proteomes" id="UP000070463"/>
    </source>
</evidence>
<evidence type="ECO:0000256" key="4">
    <source>
        <dbReference type="ARBA" id="ARBA00016327"/>
    </source>
</evidence>
<evidence type="ECO:0000256" key="8">
    <source>
        <dbReference type="ARBA" id="ARBA00023071"/>
    </source>
</evidence>
<dbReference type="InterPro" id="IPR012340">
    <property type="entry name" value="NA-bd_OB-fold"/>
</dbReference>
<dbReference type="InterPro" id="IPR020189">
    <property type="entry name" value="IF5A_C"/>
</dbReference>
<evidence type="ECO:0000256" key="7">
    <source>
        <dbReference type="ARBA" id="ARBA00022917"/>
    </source>
</evidence>
<dbReference type="SUPFAM" id="SSF50249">
    <property type="entry name" value="Nucleic acid-binding proteins"/>
    <property type="match status" value="1"/>
</dbReference>
<evidence type="ECO:0000256" key="10">
    <source>
        <dbReference type="ARBA" id="ARBA00032163"/>
    </source>
</evidence>
<evidence type="ECO:0000256" key="5">
    <source>
        <dbReference type="ARBA" id="ARBA00022490"/>
    </source>
</evidence>
<reference evidence="13 14" key="1">
    <citation type="journal article" date="2016" name="Sci. Rep.">
        <title>Metabolic traits of an uncultured archaeal lineage -MSBL1- from brine pools of the Red Sea.</title>
        <authorList>
            <person name="Mwirichia R."/>
            <person name="Alam I."/>
            <person name="Rashid M."/>
            <person name="Vinu M."/>
            <person name="Ba-Alawi W."/>
            <person name="Anthony Kamau A."/>
            <person name="Kamanda Ngugi D."/>
            <person name="Goker M."/>
            <person name="Klenk H.P."/>
            <person name="Bajic V."/>
            <person name="Stingl U."/>
        </authorList>
    </citation>
    <scope>NUCLEOTIDE SEQUENCE [LARGE SCALE GENOMIC DNA]</scope>
    <source>
        <strain evidence="13">SCGC-AAA259I09</strain>
    </source>
</reference>
<dbReference type="NCBIfam" id="NF003076">
    <property type="entry name" value="PRK03999.1"/>
    <property type="match status" value="1"/>
</dbReference>
<evidence type="ECO:0000256" key="1">
    <source>
        <dbReference type="ARBA" id="ARBA00003980"/>
    </source>
</evidence>
<comment type="caution">
    <text evidence="13">The sequence shown here is derived from an EMBL/GenBank/DDBJ whole genome shotgun (WGS) entry which is preliminary data.</text>
</comment>
<name>A0A133UIL7_9EURY</name>
<feature type="modified residue" description="Hypusine" evidence="11">
    <location>
        <position position="36"/>
    </location>
</feature>
<keyword evidence="8 11" id="KW-0385">Hypusine</keyword>
<evidence type="ECO:0000256" key="11">
    <source>
        <dbReference type="HAMAP-Rule" id="MF_00085"/>
    </source>
</evidence>
<dbReference type="InterPro" id="IPR014722">
    <property type="entry name" value="Rib_uL2_dom2"/>
</dbReference>
<dbReference type="PROSITE" id="PS00302">
    <property type="entry name" value="IF5A_HYPUSINE"/>
    <property type="match status" value="1"/>
</dbReference>
<evidence type="ECO:0000313" key="13">
    <source>
        <dbReference type="EMBL" id="KXA94101.1"/>
    </source>
</evidence>
<dbReference type="Gene3D" id="2.40.50.140">
    <property type="entry name" value="Nucleic acid-binding proteins"/>
    <property type="match status" value="1"/>
</dbReference>
<evidence type="ECO:0000256" key="6">
    <source>
        <dbReference type="ARBA" id="ARBA00022540"/>
    </source>
</evidence>
<dbReference type="SMART" id="SM01376">
    <property type="entry name" value="eIF-5a"/>
    <property type="match status" value="1"/>
</dbReference>
<evidence type="ECO:0000256" key="2">
    <source>
        <dbReference type="ARBA" id="ARBA00004496"/>
    </source>
</evidence>
<dbReference type="Gene3D" id="2.30.30.30">
    <property type="match status" value="1"/>
</dbReference>
<dbReference type="GO" id="GO:0003743">
    <property type="term" value="F:translation initiation factor activity"/>
    <property type="evidence" value="ECO:0007669"/>
    <property type="project" value="UniProtKB-UniRule"/>
</dbReference>
<keyword evidence="7 11" id="KW-0648">Protein biosynthesis</keyword>
<gene>
    <name evidence="11" type="primary">eif5a</name>
    <name evidence="13" type="ORF">AKJ37_07990</name>
</gene>
<dbReference type="InterPro" id="IPR019769">
    <property type="entry name" value="Trans_elong_IF5A_hypusine_site"/>
</dbReference>
<evidence type="ECO:0000259" key="12">
    <source>
        <dbReference type="SMART" id="SM01376"/>
    </source>
</evidence>
<dbReference type="InterPro" id="IPR001884">
    <property type="entry name" value="IF5A-like"/>
</dbReference>
<comment type="subcellular location">
    <subcellularLocation>
        <location evidence="2 11">Cytoplasm</location>
    </subcellularLocation>
</comment>
<keyword evidence="14" id="KW-1185">Reference proteome</keyword>
<dbReference type="Pfam" id="PF21485">
    <property type="entry name" value="IF5A-like_N"/>
    <property type="match status" value="1"/>
</dbReference>
<keyword evidence="6 11" id="KW-0396">Initiation factor</keyword>
<dbReference type="GO" id="GO:0045905">
    <property type="term" value="P:positive regulation of translational termination"/>
    <property type="evidence" value="ECO:0007669"/>
    <property type="project" value="InterPro"/>
</dbReference>
<proteinExistence type="inferred from homology"/>
<dbReference type="Pfam" id="PF01287">
    <property type="entry name" value="eIF-5a"/>
    <property type="match status" value="1"/>
</dbReference>
<dbReference type="InterPro" id="IPR048670">
    <property type="entry name" value="IF5A-like_N"/>
</dbReference>
<evidence type="ECO:0000256" key="9">
    <source>
        <dbReference type="ARBA" id="ARBA00032030"/>
    </source>
</evidence>
<dbReference type="HAMAP" id="MF_00085">
    <property type="entry name" value="eIF_5A"/>
    <property type="match status" value="1"/>
</dbReference>
<dbReference type="GO" id="GO:0003746">
    <property type="term" value="F:translation elongation factor activity"/>
    <property type="evidence" value="ECO:0007669"/>
    <property type="project" value="InterPro"/>
</dbReference>
<dbReference type="GO" id="GO:0045901">
    <property type="term" value="P:positive regulation of translational elongation"/>
    <property type="evidence" value="ECO:0007669"/>
    <property type="project" value="InterPro"/>
</dbReference>
<dbReference type="GO" id="GO:0005737">
    <property type="term" value="C:cytoplasm"/>
    <property type="evidence" value="ECO:0007669"/>
    <property type="project" value="UniProtKB-SubCell"/>
</dbReference>
<organism evidence="13 14">
    <name type="scientific">candidate division MSBL1 archaeon SCGC-AAA259I09</name>
    <dbReference type="NCBI Taxonomy" id="1698267"/>
    <lineage>
        <taxon>Archaea</taxon>
        <taxon>Methanobacteriati</taxon>
        <taxon>Methanobacteriota</taxon>
        <taxon>candidate division MSBL1</taxon>
    </lineage>
</organism>
<dbReference type="InterPro" id="IPR022847">
    <property type="entry name" value="Transl_elong_IF5A_arc"/>
</dbReference>
<sequence length="128" mass="14156">MAREMKEVGEVSKGNVITIDGEPCRVKKVSSSMPGKHGHAKYSIEAEGIFDGKKRNLKEPSDSKVEVPNVEVNDGQVISLSGDSAQLMDLSTYETFEIAVPEELQGKLEEGEELKYIEAMGRRKIRTD</sequence>
<accession>A0A133UIL7</accession>
<dbReference type="NCBIfam" id="TIGR00037">
    <property type="entry name" value="eIF_5A"/>
    <property type="match status" value="1"/>
</dbReference>
<dbReference type="Proteomes" id="UP000070463">
    <property type="component" value="Unassembled WGS sequence"/>
</dbReference>
<dbReference type="AlphaFoldDB" id="A0A133UIL7"/>
<feature type="domain" description="Translation initiation factor 5A C-terminal" evidence="12">
    <location>
        <begin position="69"/>
        <end position="126"/>
    </location>
</feature>
<dbReference type="PIRSF" id="PIRSF003025">
    <property type="entry name" value="eIF5A"/>
    <property type="match status" value="1"/>
</dbReference>
<dbReference type="GO" id="GO:0003723">
    <property type="term" value="F:RNA binding"/>
    <property type="evidence" value="ECO:0007669"/>
    <property type="project" value="InterPro"/>
</dbReference>
<dbReference type="EMBL" id="LHXR01000210">
    <property type="protein sequence ID" value="KXA94101.1"/>
    <property type="molecule type" value="Genomic_DNA"/>
</dbReference>
<comment type="function">
    <text evidence="1 11">Functions by promoting the formation of the first peptide bond.</text>
</comment>
<dbReference type="GO" id="GO:0043022">
    <property type="term" value="F:ribosome binding"/>
    <property type="evidence" value="ECO:0007669"/>
    <property type="project" value="InterPro"/>
</dbReference>
<dbReference type="PANTHER" id="PTHR11673">
    <property type="entry name" value="TRANSLATION INITIATION FACTOR 5A FAMILY MEMBER"/>
    <property type="match status" value="1"/>
</dbReference>
<keyword evidence="5 11" id="KW-0963">Cytoplasm</keyword>
<dbReference type="SUPFAM" id="SSF50104">
    <property type="entry name" value="Translation proteins SH3-like domain"/>
    <property type="match status" value="1"/>
</dbReference>
<comment type="similarity">
    <text evidence="3 11">Belongs to the eIF-5A family.</text>
</comment>